<feature type="compositionally biased region" description="Acidic residues" evidence="1">
    <location>
        <begin position="87"/>
        <end position="96"/>
    </location>
</feature>
<organism evidence="2 3">
    <name type="scientific">Macrostomum lignano</name>
    <dbReference type="NCBI Taxonomy" id="282301"/>
    <lineage>
        <taxon>Eukaryota</taxon>
        <taxon>Metazoa</taxon>
        <taxon>Spiralia</taxon>
        <taxon>Lophotrochozoa</taxon>
        <taxon>Platyhelminthes</taxon>
        <taxon>Rhabditophora</taxon>
        <taxon>Macrostomorpha</taxon>
        <taxon>Macrostomida</taxon>
        <taxon>Macrostomidae</taxon>
        <taxon>Macrostomum</taxon>
    </lineage>
</organism>
<keyword evidence="2" id="KW-1185">Reference proteome</keyword>
<proteinExistence type="predicted"/>
<evidence type="ECO:0000256" key="1">
    <source>
        <dbReference type="SAM" id="MobiDB-lite"/>
    </source>
</evidence>
<name>A0A1I8HAB9_9PLAT</name>
<dbReference type="AlphaFoldDB" id="A0A1I8HAB9"/>
<dbReference type="Proteomes" id="UP000095280">
    <property type="component" value="Unplaced"/>
</dbReference>
<protein>
    <submittedName>
        <fullName evidence="3">Max-binding protein MNT</fullName>
    </submittedName>
</protein>
<evidence type="ECO:0000313" key="2">
    <source>
        <dbReference type="Proteomes" id="UP000095280"/>
    </source>
</evidence>
<dbReference type="WBParaSite" id="maker-uti_cns_0005166-snap-gene-0.3-mRNA-1">
    <property type="protein sequence ID" value="maker-uti_cns_0005166-snap-gene-0.3-mRNA-1"/>
    <property type="gene ID" value="maker-uti_cns_0005166-snap-gene-0.3"/>
</dbReference>
<sequence length="96" mass="10600">LRDLEKRSELQSLRHEELLLELEATKKRQRRDELRQLSGASATSATAADTSASASASAMTSFSANRLSGLQQDDSESEYQIPWTDSETADEPVVDD</sequence>
<evidence type="ECO:0000313" key="3">
    <source>
        <dbReference type="WBParaSite" id="maker-uti_cns_0005166-snap-gene-0.3-mRNA-1"/>
    </source>
</evidence>
<feature type="region of interest" description="Disordered" evidence="1">
    <location>
        <begin position="29"/>
        <end position="96"/>
    </location>
</feature>
<feature type="compositionally biased region" description="Low complexity" evidence="1">
    <location>
        <begin position="38"/>
        <end position="64"/>
    </location>
</feature>
<reference evidence="3" key="1">
    <citation type="submission" date="2016-11" db="UniProtKB">
        <authorList>
            <consortium name="WormBaseParasite"/>
        </authorList>
    </citation>
    <scope>IDENTIFICATION</scope>
</reference>
<accession>A0A1I8HAB9</accession>